<evidence type="ECO:0000256" key="2">
    <source>
        <dbReference type="ARBA" id="ARBA00008335"/>
    </source>
</evidence>
<dbReference type="PRINTS" id="PR01036">
    <property type="entry name" value="TCRTETB"/>
</dbReference>
<feature type="transmembrane region" description="Helical" evidence="8">
    <location>
        <begin position="534"/>
        <end position="552"/>
    </location>
</feature>
<feature type="transmembrane region" description="Helical" evidence="8">
    <location>
        <begin position="392"/>
        <end position="411"/>
    </location>
</feature>
<evidence type="ECO:0000256" key="8">
    <source>
        <dbReference type="SAM" id="Phobius"/>
    </source>
</evidence>
<evidence type="ECO:0000256" key="7">
    <source>
        <dbReference type="SAM" id="MobiDB-lite"/>
    </source>
</evidence>
<dbReference type="PANTHER" id="PTHR23501:SF78">
    <property type="entry name" value="MAJOR FACILITATOR SUPERFAMILY (MFS) PROFILE DOMAIN-CONTAINING PROTEIN-RELATED"/>
    <property type="match status" value="1"/>
</dbReference>
<name>A0A3D8R0N2_9HELO</name>
<evidence type="ECO:0000256" key="6">
    <source>
        <dbReference type="ARBA" id="ARBA00023136"/>
    </source>
</evidence>
<feature type="compositionally biased region" description="Polar residues" evidence="7">
    <location>
        <begin position="1"/>
        <end position="14"/>
    </location>
</feature>
<comment type="caution">
    <text evidence="10">The sequence shown here is derived from an EMBL/GenBank/DDBJ whole genome shotgun (WGS) entry which is preliminary data.</text>
</comment>
<feature type="transmembrane region" description="Helical" evidence="8">
    <location>
        <begin position="423"/>
        <end position="448"/>
    </location>
</feature>
<evidence type="ECO:0000256" key="4">
    <source>
        <dbReference type="ARBA" id="ARBA00022692"/>
    </source>
</evidence>
<organism evidence="10 11">
    <name type="scientific">Coleophoma cylindrospora</name>
    <dbReference type="NCBI Taxonomy" id="1849047"/>
    <lineage>
        <taxon>Eukaryota</taxon>
        <taxon>Fungi</taxon>
        <taxon>Dikarya</taxon>
        <taxon>Ascomycota</taxon>
        <taxon>Pezizomycotina</taxon>
        <taxon>Leotiomycetes</taxon>
        <taxon>Helotiales</taxon>
        <taxon>Dermateaceae</taxon>
        <taxon>Coleophoma</taxon>
    </lineage>
</organism>
<feature type="transmembrane region" description="Helical" evidence="8">
    <location>
        <begin position="105"/>
        <end position="123"/>
    </location>
</feature>
<comment type="similarity">
    <text evidence="2">Belongs to the major facilitator superfamily.</text>
</comment>
<keyword evidence="5 8" id="KW-1133">Transmembrane helix</keyword>
<protein>
    <submittedName>
        <fullName evidence="10">MFS general substrate transporter-11</fullName>
    </submittedName>
</protein>
<keyword evidence="11" id="KW-1185">Reference proteome</keyword>
<dbReference type="Gene3D" id="1.20.1250.20">
    <property type="entry name" value="MFS general substrate transporter like domains"/>
    <property type="match status" value="1"/>
</dbReference>
<feature type="transmembrane region" description="Helical" evidence="8">
    <location>
        <begin position="68"/>
        <end position="85"/>
    </location>
</feature>
<feature type="transmembrane region" description="Helical" evidence="8">
    <location>
        <begin position="265"/>
        <end position="284"/>
    </location>
</feature>
<dbReference type="InterPro" id="IPR011701">
    <property type="entry name" value="MFS"/>
</dbReference>
<dbReference type="EMBL" id="PDLM01000010">
    <property type="protein sequence ID" value="RDW67602.1"/>
    <property type="molecule type" value="Genomic_DNA"/>
</dbReference>
<accession>A0A3D8R0N2</accession>
<keyword evidence="6 8" id="KW-0472">Membrane</keyword>
<gene>
    <name evidence="10" type="ORF">BP6252_08998</name>
</gene>
<dbReference type="FunFam" id="1.20.1720.10:FF:000013">
    <property type="entry name" value="Related to multidrug resistance proteins"/>
    <property type="match status" value="1"/>
</dbReference>
<feature type="transmembrane region" description="Helical" evidence="8">
    <location>
        <begin position="331"/>
        <end position="355"/>
    </location>
</feature>
<dbReference type="Gene3D" id="1.20.1720.10">
    <property type="entry name" value="Multidrug resistance protein D"/>
    <property type="match status" value="1"/>
</dbReference>
<feature type="region of interest" description="Disordered" evidence="7">
    <location>
        <begin position="1"/>
        <end position="27"/>
    </location>
</feature>
<sequence length="582" mass="61926">MVGSESIKSSTDATQDGGISKVISSSDDKEITPCTLEKGLQSDAQECAVDSDAQSLSNQTNLLTTRQLMIALPALSLSLFVSFIDQTSISTSIPALSADLNAGSSTSWVGGSFLIASTAFQLINGRLSDIFGRKICLLACLGLLATGDLLCGFATSANMLFVFRAIAGIGAGGVNSVAMIIVSDITTLESRGKYQGILGAVIALANGTGPFLGGVLVEKASWRWVFWIIPPLTAPAMLIIWIFLPLKHDSGEYMKKIRRIDFIGVILNIGAVLMILIPVSGGGLTYAWNSAFVIAMMLCGGFLAVVFLFYEWKFAKIPIMPLHITLYPSCGLLYFQNFFTGLVFFGNFFYLPIYFQSIRGYTAIESGALLLPLIIATSGSSLVAGQIMSRTGYYKLVIVAGFMVWSIGGGLKCLFHRHTSLRILIVSGIVEGLGVGFTLQPTLVAILANSRQTDRAVATGLRNFVRTIGGSTGLAVSGAILNNTLRTKLSGLSFITPTLLDTLSSSTYGLSSLGLTSEEKNTVLDAYMAGLEHIYLLYVCSTGLNLLISILIRDTSLIKKSAADVQDEEDAAAAAGAETENK</sequence>
<comment type="subcellular location">
    <subcellularLocation>
        <location evidence="1">Endomembrane system</location>
        <topology evidence="1">Multi-pass membrane protein</topology>
    </subcellularLocation>
</comment>
<evidence type="ECO:0000256" key="5">
    <source>
        <dbReference type="ARBA" id="ARBA00022989"/>
    </source>
</evidence>
<dbReference type="AlphaFoldDB" id="A0A3D8R0N2"/>
<feature type="transmembrane region" description="Helical" evidence="8">
    <location>
        <begin position="224"/>
        <end position="244"/>
    </location>
</feature>
<dbReference type="Proteomes" id="UP000256645">
    <property type="component" value="Unassembled WGS sequence"/>
</dbReference>
<feature type="domain" description="Major facilitator superfamily (MFS) profile" evidence="9">
    <location>
        <begin position="71"/>
        <end position="557"/>
    </location>
</feature>
<feature type="transmembrane region" description="Helical" evidence="8">
    <location>
        <begin position="161"/>
        <end position="182"/>
    </location>
</feature>
<dbReference type="SUPFAM" id="SSF103473">
    <property type="entry name" value="MFS general substrate transporter"/>
    <property type="match status" value="2"/>
</dbReference>
<evidence type="ECO:0000256" key="3">
    <source>
        <dbReference type="ARBA" id="ARBA00022448"/>
    </source>
</evidence>
<feature type="transmembrane region" description="Helical" evidence="8">
    <location>
        <begin position="194"/>
        <end position="212"/>
    </location>
</feature>
<evidence type="ECO:0000256" key="1">
    <source>
        <dbReference type="ARBA" id="ARBA00004127"/>
    </source>
</evidence>
<dbReference type="GO" id="GO:0005886">
    <property type="term" value="C:plasma membrane"/>
    <property type="evidence" value="ECO:0007669"/>
    <property type="project" value="TreeGrafter"/>
</dbReference>
<proteinExistence type="inferred from homology"/>
<reference evidence="10 11" key="1">
    <citation type="journal article" date="2018" name="IMA Fungus">
        <title>IMA Genome-F 9: Draft genome sequence of Annulohypoxylon stygium, Aspergillus mulundensis, Berkeleyomyces basicola (syn. Thielaviopsis basicola), Ceratocystis smalleyi, two Cercospora beticola strains, Coleophoma cylindrospora, Fusarium fracticaudum, Phialophora cf. hyalina, and Morchella septimelata.</title>
        <authorList>
            <person name="Wingfield B.D."/>
            <person name="Bills G.F."/>
            <person name="Dong Y."/>
            <person name="Huang W."/>
            <person name="Nel W.J."/>
            <person name="Swalarsk-Parry B.S."/>
            <person name="Vaghefi N."/>
            <person name="Wilken P.M."/>
            <person name="An Z."/>
            <person name="de Beer Z.W."/>
            <person name="De Vos L."/>
            <person name="Chen L."/>
            <person name="Duong T.A."/>
            <person name="Gao Y."/>
            <person name="Hammerbacher A."/>
            <person name="Kikkert J.R."/>
            <person name="Li Y."/>
            <person name="Li H."/>
            <person name="Li K."/>
            <person name="Li Q."/>
            <person name="Liu X."/>
            <person name="Ma X."/>
            <person name="Naidoo K."/>
            <person name="Pethybridge S.J."/>
            <person name="Sun J."/>
            <person name="Steenkamp E.T."/>
            <person name="van der Nest M.A."/>
            <person name="van Wyk S."/>
            <person name="Wingfield M.J."/>
            <person name="Xiong C."/>
            <person name="Yue Q."/>
            <person name="Zhang X."/>
        </authorList>
    </citation>
    <scope>NUCLEOTIDE SEQUENCE [LARGE SCALE GENOMIC DNA]</scope>
    <source>
        <strain evidence="10 11">BP6252</strain>
    </source>
</reference>
<dbReference type="PANTHER" id="PTHR23501">
    <property type="entry name" value="MAJOR FACILITATOR SUPERFAMILY"/>
    <property type="match status" value="1"/>
</dbReference>
<dbReference type="PROSITE" id="PS50850">
    <property type="entry name" value="MFS"/>
    <property type="match status" value="1"/>
</dbReference>
<feature type="transmembrane region" description="Helical" evidence="8">
    <location>
        <begin position="460"/>
        <end position="481"/>
    </location>
</feature>
<keyword evidence="4 8" id="KW-0812">Transmembrane</keyword>
<feature type="transmembrane region" description="Helical" evidence="8">
    <location>
        <begin position="367"/>
        <end position="385"/>
    </location>
</feature>
<dbReference type="Pfam" id="PF07690">
    <property type="entry name" value="MFS_1"/>
    <property type="match status" value="1"/>
</dbReference>
<feature type="transmembrane region" description="Helical" evidence="8">
    <location>
        <begin position="135"/>
        <end position="155"/>
    </location>
</feature>
<feature type="transmembrane region" description="Helical" evidence="8">
    <location>
        <begin position="290"/>
        <end position="310"/>
    </location>
</feature>
<evidence type="ECO:0000313" key="11">
    <source>
        <dbReference type="Proteomes" id="UP000256645"/>
    </source>
</evidence>
<keyword evidence="3" id="KW-0813">Transport</keyword>
<evidence type="ECO:0000259" key="9">
    <source>
        <dbReference type="PROSITE" id="PS50850"/>
    </source>
</evidence>
<dbReference type="GO" id="GO:0012505">
    <property type="term" value="C:endomembrane system"/>
    <property type="evidence" value="ECO:0007669"/>
    <property type="project" value="UniProtKB-SubCell"/>
</dbReference>
<dbReference type="CDD" id="cd17502">
    <property type="entry name" value="MFS_Azr1_MDR_like"/>
    <property type="match status" value="1"/>
</dbReference>
<dbReference type="OrthoDB" id="6770063at2759"/>
<dbReference type="InterPro" id="IPR036259">
    <property type="entry name" value="MFS_trans_sf"/>
</dbReference>
<dbReference type="InterPro" id="IPR020846">
    <property type="entry name" value="MFS_dom"/>
</dbReference>
<evidence type="ECO:0000313" key="10">
    <source>
        <dbReference type="EMBL" id="RDW67602.1"/>
    </source>
</evidence>
<dbReference type="GO" id="GO:0046943">
    <property type="term" value="F:carboxylic acid transmembrane transporter activity"/>
    <property type="evidence" value="ECO:0007669"/>
    <property type="project" value="UniProtKB-ARBA"/>
</dbReference>